<gene>
    <name evidence="6" type="primary">mreB</name>
    <name evidence="7" type="ORF">SAMN06275492_11026</name>
</gene>
<keyword evidence="2 6" id="KW-0547">Nucleotide-binding</keyword>
<dbReference type="GO" id="GO:0005737">
    <property type="term" value="C:cytoplasm"/>
    <property type="evidence" value="ECO:0007669"/>
    <property type="project" value="UniProtKB-SubCell"/>
</dbReference>
<comment type="subcellular location">
    <subcellularLocation>
        <location evidence="6">Cytoplasm</location>
    </subcellularLocation>
    <text evidence="6">Membrane-associated.</text>
</comment>
<reference evidence="8" key="1">
    <citation type="submission" date="2017-04" db="EMBL/GenBank/DDBJ databases">
        <authorList>
            <person name="Varghese N."/>
            <person name="Submissions S."/>
        </authorList>
    </citation>
    <scope>NUCLEOTIDE SEQUENCE [LARGE SCALE GENOMIC DNA]</scope>
    <source>
        <strain evidence="8">USBA 82</strain>
    </source>
</reference>
<evidence type="ECO:0000313" key="8">
    <source>
        <dbReference type="Proteomes" id="UP000193355"/>
    </source>
</evidence>
<dbReference type="GO" id="GO:0005524">
    <property type="term" value="F:ATP binding"/>
    <property type="evidence" value="ECO:0007669"/>
    <property type="project" value="UniProtKB-KW"/>
</dbReference>
<dbReference type="OrthoDB" id="9768127at2"/>
<name>A0A1X7JAQ9_9BACT</name>
<protein>
    <recommendedName>
        <fullName evidence="6">Cell shape-determining protein MreB</fullName>
    </recommendedName>
</protein>
<evidence type="ECO:0000256" key="3">
    <source>
        <dbReference type="ARBA" id="ARBA00022840"/>
    </source>
</evidence>
<dbReference type="NCBIfam" id="NF010539">
    <property type="entry name" value="PRK13927.1"/>
    <property type="match status" value="1"/>
</dbReference>
<dbReference type="RefSeq" id="WP_085544319.1">
    <property type="nucleotide sequence ID" value="NZ_FXBB01000010.1"/>
</dbReference>
<comment type="function">
    <text evidence="6">Forms membrane-associated dynamic filaments that are essential for cell shape determination. Acts by regulating cell wall synthesis and cell elongation, and thus cell shape. A feedback loop between cell geometry and MreB localization may maintain elongated cell shape by targeting cell wall growth to regions of negative cell wall curvature.</text>
</comment>
<keyword evidence="1 6" id="KW-0963">Cytoplasm</keyword>
<dbReference type="InterPro" id="IPR056546">
    <property type="entry name" value="MreB_MamK-like"/>
</dbReference>
<dbReference type="Gene3D" id="3.30.420.40">
    <property type="match status" value="3"/>
</dbReference>
<dbReference type="GO" id="GO:0000902">
    <property type="term" value="P:cell morphogenesis"/>
    <property type="evidence" value="ECO:0007669"/>
    <property type="project" value="InterPro"/>
</dbReference>
<keyword evidence="3 6" id="KW-0067">ATP-binding</keyword>
<dbReference type="Pfam" id="PF06723">
    <property type="entry name" value="MreB_Mbl"/>
    <property type="match status" value="1"/>
</dbReference>
<evidence type="ECO:0000256" key="2">
    <source>
        <dbReference type="ARBA" id="ARBA00022741"/>
    </source>
</evidence>
<dbReference type="SUPFAM" id="SSF53067">
    <property type="entry name" value="Actin-like ATPase domain"/>
    <property type="match status" value="2"/>
</dbReference>
<dbReference type="NCBIfam" id="TIGR00904">
    <property type="entry name" value="mreB"/>
    <property type="match status" value="1"/>
</dbReference>
<organism evidence="7 8">
    <name type="scientific">Dethiosulfovibrio salsuginis</name>
    <dbReference type="NCBI Taxonomy" id="561720"/>
    <lineage>
        <taxon>Bacteria</taxon>
        <taxon>Thermotogati</taxon>
        <taxon>Synergistota</taxon>
        <taxon>Synergistia</taxon>
        <taxon>Synergistales</taxon>
        <taxon>Dethiosulfovibrionaceae</taxon>
        <taxon>Dethiosulfovibrio</taxon>
    </lineage>
</organism>
<keyword evidence="8" id="KW-1185">Reference proteome</keyword>
<comment type="subunit">
    <text evidence="6">Forms polymers.</text>
</comment>
<dbReference type="STRING" id="561720.SAMN06275492_11026"/>
<dbReference type="PANTHER" id="PTHR42749">
    <property type="entry name" value="CELL SHAPE-DETERMINING PROTEIN MREB"/>
    <property type="match status" value="1"/>
</dbReference>
<sequence length="349" mass="36527">MGFFSGFLGNDVGIDLGTSNVVVYQSGKGIVIDEPSAVAVRKKKKGGQLEVIAFGHEAKAMMGKTPTGVSTIKPLKDGVIANFDMTEAIIRHFLQLTGGRGVKSRPRVVISVPAKVTEVEKKAVIDATLGAGAREAYVVDEPIASALGAGLPIQDPRGSMVLDIGGGTSEVAVLSLGGIVVNNSLRAAGDDMDEAIIAMLRQKHAILIGETTAENIKISIGSAIPLDNEIDVEVKGRDLADGLPKVTTVSSVEIREALDPLISRVEDMVKVALEQTPPELSKDIVDQGIVLTGGVCQIKGLASRFSRALNAPVILADDPLHSVANGVGKILEDLSAMRKVLMSVEKGSR</sequence>
<dbReference type="AlphaFoldDB" id="A0A1X7JAQ9"/>
<comment type="similarity">
    <text evidence="5 6">Belongs to the FtsA/MreB family.</text>
</comment>
<evidence type="ECO:0000313" key="7">
    <source>
        <dbReference type="EMBL" id="SMG24437.1"/>
    </source>
</evidence>
<dbReference type="GO" id="GO:0008360">
    <property type="term" value="P:regulation of cell shape"/>
    <property type="evidence" value="ECO:0007669"/>
    <property type="project" value="UniProtKB-UniRule"/>
</dbReference>
<evidence type="ECO:0000256" key="1">
    <source>
        <dbReference type="ARBA" id="ARBA00022490"/>
    </source>
</evidence>
<feature type="binding site" evidence="6">
    <location>
        <begin position="166"/>
        <end position="168"/>
    </location>
    <ligand>
        <name>ATP</name>
        <dbReference type="ChEBI" id="CHEBI:30616"/>
    </ligand>
</feature>
<evidence type="ECO:0000256" key="6">
    <source>
        <dbReference type="HAMAP-Rule" id="MF_02207"/>
    </source>
</evidence>
<feature type="binding site" evidence="6">
    <location>
        <begin position="214"/>
        <end position="217"/>
    </location>
    <ligand>
        <name>ATP</name>
        <dbReference type="ChEBI" id="CHEBI:30616"/>
    </ligand>
</feature>
<dbReference type="PANTHER" id="PTHR42749:SF1">
    <property type="entry name" value="CELL SHAPE-DETERMINING PROTEIN MREB"/>
    <property type="match status" value="1"/>
</dbReference>
<dbReference type="InterPro" id="IPR004753">
    <property type="entry name" value="MreB"/>
</dbReference>
<dbReference type="PRINTS" id="PR01652">
    <property type="entry name" value="SHAPEPROTEIN"/>
</dbReference>
<dbReference type="EMBL" id="FXBB01000010">
    <property type="protein sequence ID" value="SMG24437.1"/>
    <property type="molecule type" value="Genomic_DNA"/>
</dbReference>
<dbReference type="HAMAP" id="MF_02207">
    <property type="entry name" value="MreB"/>
    <property type="match status" value="1"/>
</dbReference>
<evidence type="ECO:0000256" key="4">
    <source>
        <dbReference type="ARBA" id="ARBA00022960"/>
    </source>
</evidence>
<comment type="caution">
    <text evidence="6">Lacks conserved residue(s) required for the propagation of feature annotation.</text>
</comment>
<dbReference type="Proteomes" id="UP000193355">
    <property type="component" value="Unassembled WGS sequence"/>
</dbReference>
<dbReference type="CDD" id="cd10225">
    <property type="entry name" value="ASKHA_NBD_MreB-like"/>
    <property type="match status" value="1"/>
</dbReference>
<proteinExistence type="inferred from homology"/>
<keyword evidence="4 6" id="KW-0133">Cell shape</keyword>
<dbReference type="InterPro" id="IPR043129">
    <property type="entry name" value="ATPase_NBD"/>
</dbReference>
<evidence type="ECO:0000256" key="5">
    <source>
        <dbReference type="ARBA" id="ARBA00023458"/>
    </source>
</evidence>
<accession>A0A1X7JAQ9</accession>